<evidence type="ECO:0000313" key="3">
    <source>
        <dbReference type="Proteomes" id="UP000305238"/>
    </source>
</evidence>
<protein>
    <submittedName>
        <fullName evidence="2">DUF4129 domain-containing protein</fullName>
    </submittedName>
</protein>
<sequence length="147" mass="16434">VRRPRTPAAPDPAGAAHAAWREMRADALDHGLEWRASDSPRATARRLGELLELDGADAQALTRIARAEELARYSRSRSPEPAERLRADVRTVREAFAASVGRRARWRARLLPPSTMAQARTTLRTAGDRVLDVSARLNDLPNRLRRK</sequence>
<gene>
    <name evidence="2" type="ORF">ETD96_42470</name>
</gene>
<feature type="domain" description="Protein-glutamine gamma-glutamyltransferase-like C-terminal" evidence="1">
    <location>
        <begin position="19"/>
        <end position="90"/>
    </location>
</feature>
<name>A0A5S4FZM2_9ACTN</name>
<proteinExistence type="predicted"/>
<dbReference type="Proteomes" id="UP000305238">
    <property type="component" value="Unassembled WGS sequence"/>
</dbReference>
<evidence type="ECO:0000313" key="2">
    <source>
        <dbReference type="EMBL" id="TMR25724.1"/>
    </source>
</evidence>
<organism evidence="2 3">
    <name type="scientific">Actinomadura geliboluensis</name>
    <dbReference type="NCBI Taxonomy" id="882440"/>
    <lineage>
        <taxon>Bacteria</taxon>
        <taxon>Bacillati</taxon>
        <taxon>Actinomycetota</taxon>
        <taxon>Actinomycetes</taxon>
        <taxon>Streptosporangiales</taxon>
        <taxon>Thermomonosporaceae</taxon>
        <taxon>Actinomadura</taxon>
    </lineage>
</organism>
<accession>A0A5S4FZM2</accession>
<comment type="caution">
    <text evidence="2">The sequence shown here is derived from an EMBL/GenBank/DDBJ whole genome shotgun (WGS) entry which is preliminary data.</text>
</comment>
<dbReference type="InterPro" id="IPR025403">
    <property type="entry name" value="TgpA-like_C"/>
</dbReference>
<dbReference type="Pfam" id="PF13559">
    <property type="entry name" value="DUF4129"/>
    <property type="match status" value="1"/>
</dbReference>
<dbReference type="OrthoDB" id="9864843at2"/>
<dbReference type="EMBL" id="VCKZ01000617">
    <property type="protein sequence ID" value="TMR25724.1"/>
    <property type="molecule type" value="Genomic_DNA"/>
</dbReference>
<feature type="non-terminal residue" evidence="2">
    <location>
        <position position="1"/>
    </location>
</feature>
<dbReference type="RefSeq" id="WP_138642135.1">
    <property type="nucleotide sequence ID" value="NZ_VCKZ01000617.1"/>
</dbReference>
<evidence type="ECO:0000259" key="1">
    <source>
        <dbReference type="Pfam" id="PF13559"/>
    </source>
</evidence>
<keyword evidence="3" id="KW-1185">Reference proteome</keyword>
<reference evidence="2 3" key="1">
    <citation type="submission" date="2019-05" db="EMBL/GenBank/DDBJ databases">
        <title>Draft genome sequence of Actinomadura geliboluensis A8036.</title>
        <authorList>
            <person name="Saricaoglu S."/>
            <person name="Isik K."/>
        </authorList>
    </citation>
    <scope>NUCLEOTIDE SEQUENCE [LARGE SCALE GENOMIC DNA]</scope>
    <source>
        <strain evidence="2 3">A8036</strain>
    </source>
</reference>
<dbReference type="AlphaFoldDB" id="A0A5S4FZM2"/>